<name>A0AAV2IUC0_LYMST</name>
<evidence type="ECO:0000256" key="3">
    <source>
        <dbReference type="PIRSR" id="PIRSR600246-3"/>
    </source>
</evidence>
<comment type="caution">
    <text evidence="4">The sequence shown here is derived from an EMBL/GenBank/DDBJ whole genome shotgun (WGS) entry which is preliminary data.</text>
</comment>
<dbReference type="GO" id="GO:0005737">
    <property type="term" value="C:cytoplasm"/>
    <property type="evidence" value="ECO:0007669"/>
    <property type="project" value="TreeGrafter"/>
</dbReference>
<evidence type="ECO:0000313" key="4">
    <source>
        <dbReference type="EMBL" id="CAL1548509.1"/>
    </source>
</evidence>
<dbReference type="Proteomes" id="UP001497497">
    <property type="component" value="Unassembled WGS sequence"/>
</dbReference>
<comment type="similarity">
    <text evidence="1">Belongs to the Ntn-hydrolase family.</text>
</comment>
<dbReference type="InterPro" id="IPR000246">
    <property type="entry name" value="Peptidase_T2"/>
</dbReference>
<dbReference type="Gene3D" id="3.60.20.30">
    <property type="entry name" value="(Glycosyl)asparaginase"/>
    <property type="match status" value="1"/>
</dbReference>
<evidence type="ECO:0008006" key="6">
    <source>
        <dbReference type="Google" id="ProtNLM"/>
    </source>
</evidence>
<dbReference type="GO" id="GO:0051604">
    <property type="term" value="P:protein maturation"/>
    <property type="evidence" value="ECO:0007669"/>
    <property type="project" value="TreeGrafter"/>
</dbReference>
<protein>
    <recommendedName>
        <fullName evidence="6">Threonine aspartase 1</fullName>
    </recommendedName>
</protein>
<dbReference type="GO" id="GO:0004298">
    <property type="term" value="F:threonine-type endopeptidase activity"/>
    <property type="evidence" value="ECO:0007669"/>
    <property type="project" value="InterPro"/>
</dbReference>
<proteinExistence type="inferred from homology"/>
<evidence type="ECO:0000256" key="2">
    <source>
        <dbReference type="PIRSR" id="PIRSR600246-1"/>
    </source>
</evidence>
<keyword evidence="5" id="KW-1185">Reference proteome</keyword>
<dbReference type="EMBL" id="CAXITT010001391">
    <property type="protein sequence ID" value="CAL1548509.1"/>
    <property type="molecule type" value="Genomic_DNA"/>
</dbReference>
<dbReference type="SUPFAM" id="SSF56235">
    <property type="entry name" value="N-terminal nucleophile aminohydrolases (Ntn hydrolases)"/>
    <property type="match status" value="1"/>
</dbReference>
<feature type="active site" description="Nucleophile" evidence="2">
    <location>
        <position position="211"/>
    </location>
</feature>
<reference evidence="4 5" key="1">
    <citation type="submission" date="2024-04" db="EMBL/GenBank/DDBJ databases">
        <authorList>
            <consortium name="Genoscope - CEA"/>
            <person name="William W."/>
        </authorList>
    </citation>
    <scope>NUCLEOTIDE SEQUENCE [LARGE SCALE GENOMIC DNA]</scope>
</reference>
<organism evidence="4 5">
    <name type="scientific">Lymnaea stagnalis</name>
    <name type="common">Great pond snail</name>
    <name type="synonym">Helix stagnalis</name>
    <dbReference type="NCBI Taxonomy" id="6523"/>
    <lineage>
        <taxon>Eukaryota</taxon>
        <taxon>Metazoa</taxon>
        <taxon>Spiralia</taxon>
        <taxon>Lophotrochozoa</taxon>
        <taxon>Mollusca</taxon>
        <taxon>Gastropoda</taxon>
        <taxon>Heterobranchia</taxon>
        <taxon>Euthyneura</taxon>
        <taxon>Panpulmonata</taxon>
        <taxon>Hygrophila</taxon>
        <taxon>Lymnaeoidea</taxon>
        <taxon>Lymnaeidae</taxon>
        <taxon>Lymnaea</taxon>
    </lineage>
</organism>
<dbReference type="AlphaFoldDB" id="A0AAV2IUC0"/>
<dbReference type="PANTHER" id="PTHR10188">
    <property type="entry name" value="L-ASPARAGINASE"/>
    <property type="match status" value="1"/>
</dbReference>
<dbReference type="Pfam" id="PF01112">
    <property type="entry name" value="Asparaginase_2"/>
    <property type="match status" value="1"/>
</dbReference>
<sequence length="386" mass="41092">MSSEIPCLFIAVHAGAGSHAKANDHIYKSICKKACQQAMSLLQAKGSALEGVTAAVSVLENDEITNCGKGSSLTVQGTVECDACVMDGSSLLFGAVGALCGVANPVTIACRLVDEQKLGPLPYGRIRPSILVGRGAQDYCAEHGIEIHNNLVTGDAWNKFLHYSKKCRNSGKSLIASRKRKNDLSEESFSLESKELKECRSGPRDDSVQDTVGAICVDHDGNVAAASSSGGIWLKHSGRLGPCAIYGAGCWAQNQISETKPGVAAVTSGCGEHLMMTLLAKNSSDSIRSSDNIGQSLVAAFKDHFLESEFLKLYQEKFGAVLILRTLLSDSTREIELSWIHSTESMCLGYMAGKDKAPTVTMSRLEDWSKPGQSFSVGGHVIVGQT</sequence>
<dbReference type="CDD" id="cd04514">
    <property type="entry name" value="Taspase1_like"/>
    <property type="match status" value="1"/>
</dbReference>
<accession>A0AAV2IUC0</accession>
<evidence type="ECO:0000313" key="5">
    <source>
        <dbReference type="Proteomes" id="UP001497497"/>
    </source>
</evidence>
<gene>
    <name evidence="4" type="ORF">GSLYS_00021826001</name>
</gene>
<feature type="site" description="Cleavage; by autolysis" evidence="3">
    <location>
        <begin position="210"/>
        <end position="211"/>
    </location>
</feature>
<dbReference type="InterPro" id="IPR029055">
    <property type="entry name" value="Ntn_hydrolases_N"/>
</dbReference>
<evidence type="ECO:0000256" key="1">
    <source>
        <dbReference type="ARBA" id="ARBA00010872"/>
    </source>
</evidence>
<dbReference type="PANTHER" id="PTHR10188:SF8">
    <property type="entry name" value="THREONINE ASPARTASE 1"/>
    <property type="match status" value="1"/>
</dbReference>
<dbReference type="InterPro" id="IPR037464">
    <property type="entry name" value="Taspase1"/>
</dbReference>